<dbReference type="Proteomes" id="UP001367508">
    <property type="component" value="Unassembled WGS sequence"/>
</dbReference>
<dbReference type="AlphaFoldDB" id="A0AAN9PSJ2"/>
<dbReference type="EMBL" id="JAYMYQ010000010">
    <property type="protein sequence ID" value="KAK7308492.1"/>
    <property type="molecule type" value="Genomic_DNA"/>
</dbReference>
<gene>
    <name evidence="1" type="ORF">VNO77_42100</name>
</gene>
<organism evidence="1 2">
    <name type="scientific">Canavalia gladiata</name>
    <name type="common">Sword bean</name>
    <name type="synonym">Dolichos gladiatus</name>
    <dbReference type="NCBI Taxonomy" id="3824"/>
    <lineage>
        <taxon>Eukaryota</taxon>
        <taxon>Viridiplantae</taxon>
        <taxon>Streptophyta</taxon>
        <taxon>Embryophyta</taxon>
        <taxon>Tracheophyta</taxon>
        <taxon>Spermatophyta</taxon>
        <taxon>Magnoliopsida</taxon>
        <taxon>eudicotyledons</taxon>
        <taxon>Gunneridae</taxon>
        <taxon>Pentapetalae</taxon>
        <taxon>rosids</taxon>
        <taxon>fabids</taxon>
        <taxon>Fabales</taxon>
        <taxon>Fabaceae</taxon>
        <taxon>Papilionoideae</taxon>
        <taxon>50 kb inversion clade</taxon>
        <taxon>NPAAA clade</taxon>
        <taxon>indigoferoid/millettioid clade</taxon>
        <taxon>Phaseoleae</taxon>
        <taxon>Canavalia</taxon>
    </lineage>
</organism>
<comment type="caution">
    <text evidence="1">The sequence shown here is derived from an EMBL/GenBank/DDBJ whole genome shotgun (WGS) entry which is preliminary data.</text>
</comment>
<evidence type="ECO:0000313" key="2">
    <source>
        <dbReference type="Proteomes" id="UP001367508"/>
    </source>
</evidence>
<sequence length="78" mass="8375">MQGCETMQGALQEPWRSGLSVKLMRPSCGEPGYVNGSTSLLEALVDALVYENRLHDQAATGVSNVFAEAFVFLAPSKV</sequence>
<proteinExistence type="predicted"/>
<accession>A0AAN9PSJ2</accession>
<reference evidence="1 2" key="1">
    <citation type="submission" date="2024-01" db="EMBL/GenBank/DDBJ databases">
        <title>The genomes of 5 underutilized Papilionoideae crops provide insights into root nodulation and disease resistanc.</title>
        <authorList>
            <person name="Jiang F."/>
        </authorList>
    </citation>
    <scope>NUCLEOTIDE SEQUENCE [LARGE SCALE GENOMIC DNA]</scope>
    <source>
        <strain evidence="1">LVBAO_FW01</strain>
        <tissue evidence="1">Leaves</tissue>
    </source>
</reference>
<evidence type="ECO:0000313" key="1">
    <source>
        <dbReference type="EMBL" id="KAK7308492.1"/>
    </source>
</evidence>
<keyword evidence="2" id="KW-1185">Reference proteome</keyword>
<protein>
    <submittedName>
        <fullName evidence="1">Uncharacterized protein</fullName>
    </submittedName>
</protein>
<name>A0AAN9PSJ2_CANGL</name>